<dbReference type="AlphaFoldDB" id="A0ABD3KPY8"/>
<dbReference type="PANTHER" id="PTHR36615">
    <property type="entry name" value="PROTEIN, PUTATIVE-RELATED"/>
    <property type="match status" value="1"/>
</dbReference>
<protein>
    <submittedName>
        <fullName evidence="1">Uncharacterized protein</fullName>
    </submittedName>
</protein>
<dbReference type="Proteomes" id="UP001634007">
    <property type="component" value="Unassembled WGS sequence"/>
</dbReference>
<dbReference type="PANTHER" id="PTHR36615:SF7">
    <property type="entry name" value="PROTEIN, PUTATIVE-RELATED"/>
    <property type="match status" value="1"/>
</dbReference>
<reference evidence="1 2" key="1">
    <citation type="submission" date="2024-11" db="EMBL/GenBank/DDBJ databases">
        <title>Chromosome-level genome assembly of Eucalyptus globulus Labill. provides insights into its genome evolution.</title>
        <authorList>
            <person name="Li X."/>
        </authorList>
    </citation>
    <scope>NUCLEOTIDE SEQUENCE [LARGE SCALE GENOMIC DNA]</scope>
    <source>
        <strain evidence="1">CL2024</strain>
        <tissue evidence="1">Fresh tender leaves</tissue>
    </source>
</reference>
<gene>
    <name evidence="1" type="ORF">ACJRO7_021499</name>
</gene>
<proteinExistence type="predicted"/>
<name>A0ABD3KPY8_EUCGL</name>
<sequence length="61" mass="6358">MADSRSSTVSIVGSSDVARGVMSQPIPRRGRVKVAIVAGLAHRLASMIAVHVQCTGAHFSQ</sequence>
<dbReference type="EMBL" id="JBJKBG010000005">
    <property type="protein sequence ID" value="KAL3740228.1"/>
    <property type="molecule type" value="Genomic_DNA"/>
</dbReference>
<evidence type="ECO:0000313" key="2">
    <source>
        <dbReference type="Proteomes" id="UP001634007"/>
    </source>
</evidence>
<keyword evidence="2" id="KW-1185">Reference proteome</keyword>
<comment type="caution">
    <text evidence="1">The sequence shown here is derived from an EMBL/GenBank/DDBJ whole genome shotgun (WGS) entry which is preliminary data.</text>
</comment>
<accession>A0ABD3KPY8</accession>
<organism evidence="1 2">
    <name type="scientific">Eucalyptus globulus</name>
    <name type="common">Tasmanian blue gum</name>
    <dbReference type="NCBI Taxonomy" id="34317"/>
    <lineage>
        <taxon>Eukaryota</taxon>
        <taxon>Viridiplantae</taxon>
        <taxon>Streptophyta</taxon>
        <taxon>Embryophyta</taxon>
        <taxon>Tracheophyta</taxon>
        <taxon>Spermatophyta</taxon>
        <taxon>Magnoliopsida</taxon>
        <taxon>eudicotyledons</taxon>
        <taxon>Gunneridae</taxon>
        <taxon>Pentapetalae</taxon>
        <taxon>rosids</taxon>
        <taxon>malvids</taxon>
        <taxon>Myrtales</taxon>
        <taxon>Myrtaceae</taxon>
        <taxon>Myrtoideae</taxon>
        <taxon>Eucalypteae</taxon>
        <taxon>Eucalyptus</taxon>
    </lineage>
</organism>
<evidence type="ECO:0000313" key="1">
    <source>
        <dbReference type="EMBL" id="KAL3740228.1"/>
    </source>
</evidence>